<evidence type="ECO:0000256" key="6">
    <source>
        <dbReference type="ARBA" id="ARBA00022840"/>
    </source>
</evidence>
<accession>A0A158R521</accession>
<dbReference type="GO" id="GO:0005737">
    <property type="term" value="C:cytoplasm"/>
    <property type="evidence" value="ECO:0007669"/>
    <property type="project" value="UniProtKB-SubCell"/>
</dbReference>
<evidence type="ECO:0000256" key="1">
    <source>
        <dbReference type="ARBA" id="ARBA00022527"/>
    </source>
</evidence>
<organism evidence="11 12">
    <name type="scientific">Syphacia muris</name>
    <dbReference type="NCBI Taxonomy" id="451379"/>
    <lineage>
        <taxon>Eukaryota</taxon>
        <taxon>Metazoa</taxon>
        <taxon>Ecdysozoa</taxon>
        <taxon>Nematoda</taxon>
        <taxon>Chromadorea</taxon>
        <taxon>Rhabditida</taxon>
        <taxon>Spirurina</taxon>
        <taxon>Oxyuridomorpha</taxon>
        <taxon>Oxyuroidea</taxon>
        <taxon>Oxyuridae</taxon>
        <taxon>Syphacia</taxon>
    </lineage>
</organism>
<evidence type="ECO:0000313" key="12">
    <source>
        <dbReference type="WBParaSite" id="SMUV_0000524601-mRNA-1"/>
    </source>
</evidence>
<dbReference type="InterPro" id="IPR008351">
    <property type="entry name" value="MAPK_JNK"/>
</dbReference>
<sequence length="380" mass="44296">MSYDKNLFKEVIVDGRTGPSTFIVPHRYTDITYISAGAQGTVVKAYDTVTEKHVAIKKLHNPFVTKLNAKHTYREFVLIATMRHVNLIGLDYAFSPQSDLKDFNEIYLVMKFMDYNLSSLIAMMKINNTNLSYFTYQMVTAMNYMHRSGIIHRDLKPSNIGVGNDCVLKILDYGLARRIETNERMSMYVVTRYYRAPEVILGLPYTEKGVLDHFDVWSIGCILAEMITRRVLFPGSDRLDQWMKIVQVRGTPSEKFINSLEPHARRFVKSKSRFTPQNLETIFPDSMFSQQQNVHKELEAASARDLLNQMLQIDPDERIGIREAVKHPFIRLWFRKDEWDTPLPENRYDPNTDTVERPLTEWKRNDYGLNFLLNLLKIAC</sequence>
<dbReference type="InterPro" id="IPR000719">
    <property type="entry name" value="Prot_kinase_dom"/>
</dbReference>
<dbReference type="Pfam" id="PF00069">
    <property type="entry name" value="Pkinase"/>
    <property type="match status" value="1"/>
</dbReference>
<keyword evidence="9" id="KW-0460">Magnesium</keyword>
<dbReference type="InterPro" id="IPR050117">
    <property type="entry name" value="MAPK"/>
</dbReference>
<dbReference type="WBParaSite" id="SMUV_0000524601-mRNA-1">
    <property type="protein sequence ID" value="SMUV_0000524601-mRNA-1"/>
    <property type="gene ID" value="SMUV_0000524601"/>
</dbReference>
<keyword evidence="4 9" id="KW-0547">Nucleotide-binding</keyword>
<evidence type="ECO:0000256" key="4">
    <source>
        <dbReference type="ARBA" id="ARBA00022741"/>
    </source>
</evidence>
<proteinExistence type="inferred from homology"/>
<dbReference type="Gene3D" id="1.10.510.10">
    <property type="entry name" value="Transferase(Phosphotransferase) domain 1"/>
    <property type="match status" value="1"/>
</dbReference>
<dbReference type="SUPFAM" id="SSF56112">
    <property type="entry name" value="Protein kinase-like (PK-like)"/>
    <property type="match status" value="1"/>
</dbReference>
<evidence type="ECO:0000259" key="10">
    <source>
        <dbReference type="PROSITE" id="PS50011"/>
    </source>
</evidence>
<feature type="domain" description="Protein kinase" evidence="10">
    <location>
        <begin position="28"/>
        <end position="330"/>
    </location>
</feature>
<dbReference type="Gene3D" id="3.30.200.20">
    <property type="entry name" value="Phosphorylase Kinase, domain 1"/>
    <property type="match status" value="1"/>
</dbReference>
<dbReference type="InterPro" id="IPR003527">
    <property type="entry name" value="MAP_kinase_CS"/>
</dbReference>
<dbReference type="Proteomes" id="UP000046393">
    <property type="component" value="Unplaced"/>
</dbReference>
<dbReference type="GO" id="GO:0004707">
    <property type="term" value="F:MAP kinase activity"/>
    <property type="evidence" value="ECO:0007669"/>
    <property type="project" value="UniProtKB-UniRule"/>
</dbReference>
<protein>
    <recommendedName>
        <fullName evidence="9">Stress-activated protein kinase JNK</fullName>
        <ecNumber evidence="9">2.7.11.24</ecNumber>
    </recommendedName>
</protein>
<evidence type="ECO:0000256" key="7">
    <source>
        <dbReference type="ARBA" id="ARBA00047592"/>
    </source>
</evidence>
<reference evidence="12" key="1">
    <citation type="submission" date="2016-04" db="UniProtKB">
        <authorList>
            <consortium name="WormBaseParasite"/>
        </authorList>
    </citation>
    <scope>IDENTIFICATION</scope>
</reference>
<comment type="subcellular location">
    <subcellularLocation>
        <location evidence="9">Cytoplasm</location>
    </subcellularLocation>
</comment>
<evidence type="ECO:0000256" key="2">
    <source>
        <dbReference type="ARBA" id="ARBA00022553"/>
    </source>
</evidence>
<dbReference type="PRINTS" id="PR01772">
    <property type="entry name" value="JNKMAPKINASE"/>
</dbReference>
<dbReference type="AlphaFoldDB" id="A0A158R521"/>
<keyword evidence="6 9" id="KW-0067">ATP-binding</keyword>
<dbReference type="SMART" id="SM00220">
    <property type="entry name" value="S_TKc"/>
    <property type="match status" value="1"/>
</dbReference>
<evidence type="ECO:0000256" key="9">
    <source>
        <dbReference type="RuleBase" id="RU368052"/>
    </source>
</evidence>
<comment type="function">
    <text evidence="9">Responds to activation by environmental stress and pro-inflammatory cytokines by phosphorylating a number of transcription factors, and thus regulates transcriptional activity.</text>
</comment>
<keyword evidence="11" id="KW-1185">Reference proteome</keyword>
<dbReference type="FunFam" id="1.10.510.10:FF:000624">
    <property type="entry name" value="Mitogen-activated protein kinase"/>
    <property type="match status" value="1"/>
</dbReference>
<name>A0A158R521_9BILA</name>
<evidence type="ECO:0000256" key="5">
    <source>
        <dbReference type="ARBA" id="ARBA00022777"/>
    </source>
</evidence>
<dbReference type="PROSITE" id="PS01351">
    <property type="entry name" value="MAPK"/>
    <property type="match status" value="1"/>
</dbReference>
<dbReference type="EC" id="2.7.11.24" evidence="9"/>
<dbReference type="GO" id="GO:0106310">
    <property type="term" value="F:protein serine kinase activity"/>
    <property type="evidence" value="ECO:0007669"/>
    <property type="project" value="UniProtKB-UniRule"/>
</dbReference>
<comment type="catalytic activity">
    <reaction evidence="8">
        <text>L-seryl-[protein] + ATP = O-phospho-L-seryl-[protein] + ADP + H(+)</text>
        <dbReference type="Rhea" id="RHEA:17989"/>
        <dbReference type="Rhea" id="RHEA-COMP:9863"/>
        <dbReference type="Rhea" id="RHEA-COMP:11604"/>
        <dbReference type="ChEBI" id="CHEBI:15378"/>
        <dbReference type="ChEBI" id="CHEBI:29999"/>
        <dbReference type="ChEBI" id="CHEBI:30616"/>
        <dbReference type="ChEBI" id="CHEBI:83421"/>
        <dbReference type="ChEBI" id="CHEBI:456216"/>
        <dbReference type="EC" id="2.7.11.24"/>
    </reaction>
</comment>
<comment type="catalytic activity">
    <reaction evidence="7">
        <text>L-threonyl-[protein] + ATP = O-phospho-L-threonyl-[protein] + ADP + H(+)</text>
        <dbReference type="Rhea" id="RHEA:46608"/>
        <dbReference type="Rhea" id="RHEA-COMP:11060"/>
        <dbReference type="Rhea" id="RHEA-COMP:11605"/>
        <dbReference type="ChEBI" id="CHEBI:15378"/>
        <dbReference type="ChEBI" id="CHEBI:30013"/>
        <dbReference type="ChEBI" id="CHEBI:30616"/>
        <dbReference type="ChEBI" id="CHEBI:61977"/>
        <dbReference type="ChEBI" id="CHEBI:456216"/>
        <dbReference type="EC" id="2.7.11.24"/>
    </reaction>
</comment>
<dbReference type="PROSITE" id="PS50011">
    <property type="entry name" value="PROTEIN_KINASE_DOM"/>
    <property type="match status" value="1"/>
</dbReference>
<dbReference type="STRING" id="451379.A0A158R521"/>
<dbReference type="InterPro" id="IPR011009">
    <property type="entry name" value="Kinase-like_dom_sf"/>
</dbReference>
<keyword evidence="5 9" id="KW-0418">Kinase</keyword>
<comment type="similarity">
    <text evidence="9">Belongs to the protein kinase superfamily. CMGC Ser/Thr protein kinase family. MAP kinase subfamily.</text>
</comment>
<comment type="cofactor">
    <cofactor evidence="9">
        <name>Mg(2+)</name>
        <dbReference type="ChEBI" id="CHEBI:18420"/>
    </cofactor>
</comment>
<keyword evidence="2 9" id="KW-0597">Phosphoprotein</keyword>
<dbReference type="PANTHER" id="PTHR24055">
    <property type="entry name" value="MITOGEN-ACTIVATED PROTEIN KINASE"/>
    <property type="match status" value="1"/>
</dbReference>
<keyword evidence="1 9" id="KW-0723">Serine/threonine-protein kinase</keyword>
<dbReference type="GO" id="GO:0005524">
    <property type="term" value="F:ATP binding"/>
    <property type="evidence" value="ECO:0007669"/>
    <property type="project" value="UniProtKB-UniRule"/>
</dbReference>
<keyword evidence="3 9" id="KW-0808">Transferase</keyword>
<evidence type="ECO:0000313" key="11">
    <source>
        <dbReference type="Proteomes" id="UP000046393"/>
    </source>
</evidence>
<evidence type="ECO:0000256" key="3">
    <source>
        <dbReference type="ARBA" id="ARBA00022679"/>
    </source>
</evidence>
<evidence type="ECO:0000256" key="8">
    <source>
        <dbReference type="ARBA" id="ARBA00048312"/>
    </source>
</evidence>